<keyword evidence="7" id="KW-0067">ATP-binding</keyword>
<evidence type="ECO:0000256" key="7">
    <source>
        <dbReference type="ARBA" id="ARBA00022840"/>
    </source>
</evidence>
<gene>
    <name evidence="10" type="primary">folK</name>
    <name evidence="10" type="ORF">ACFPXP_11915</name>
</gene>
<keyword evidence="4 10" id="KW-0808">Transferase</keyword>
<evidence type="ECO:0000256" key="3">
    <source>
        <dbReference type="ARBA" id="ARBA00013253"/>
    </source>
</evidence>
<dbReference type="CDD" id="cd00483">
    <property type="entry name" value="HPPK"/>
    <property type="match status" value="1"/>
</dbReference>
<dbReference type="EC" id="2.7.6.3" evidence="3"/>
<dbReference type="InterPro" id="IPR000550">
    <property type="entry name" value="Hppk"/>
</dbReference>
<keyword evidence="11" id="KW-1185">Reference proteome</keyword>
<name>A0ABW1IPW4_9BACL</name>
<evidence type="ECO:0000256" key="5">
    <source>
        <dbReference type="ARBA" id="ARBA00022741"/>
    </source>
</evidence>
<keyword evidence="8" id="KW-0289">Folate biosynthesis</keyword>
<dbReference type="SUPFAM" id="SSF55083">
    <property type="entry name" value="6-hydroxymethyl-7,8-dihydropterin pyrophosphokinase, HPPK"/>
    <property type="match status" value="1"/>
</dbReference>
<reference evidence="11" key="1">
    <citation type="journal article" date="2019" name="Int. J. Syst. Evol. Microbiol.">
        <title>The Global Catalogue of Microorganisms (GCM) 10K type strain sequencing project: providing services to taxonomists for standard genome sequencing and annotation.</title>
        <authorList>
            <consortium name="The Broad Institute Genomics Platform"/>
            <consortium name="The Broad Institute Genome Sequencing Center for Infectious Disease"/>
            <person name="Wu L."/>
            <person name="Ma J."/>
        </authorList>
    </citation>
    <scope>NUCLEOTIDE SEQUENCE [LARGE SCALE GENOMIC DNA]</scope>
    <source>
        <strain evidence="11">CCM 8749</strain>
    </source>
</reference>
<dbReference type="Proteomes" id="UP001596250">
    <property type="component" value="Unassembled WGS sequence"/>
</dbReference>
<dbReference type="EMBL" id="JBHSQV010000151">
    <property type="protein sequence ID" value="MFC5987111.1"/>
    <property type="molecule type" value="Genomic_DNA"/>
</dbReference>
<comment type="catalytic activity">
    <reaction evidence="1">
        <text>6-hydroxymethyl-7,8-dihydropterin + ATP = (7,8-dihydropterin-6-yl)methyl diphosphate + AMP + H(+)</text>
        <dbReference type="Rhea" id="RHEA:11412"/>
        <dbReference type="ChEBI" id="CHEBI:15378"/>
        <dbReference type="ChEBI" id="CHEBI:30616"/>
        <dbReference type="ChEBI" id="CHEBI:44841"/>
        <dbReference type="ChEBI" id="CHEBI:72950"/>
        <dbReference type="ChEBI" id="CHEBI:456215"/>
        <dbReference type="EC" id="2.7.6.3"/>
    </reaction>
</comment>
<dbReference type="PANTHER" id="PTHR43071">
    <property type="entry name" value="2-AMINO-4-HYDROXY-6-HYDROXYMETHYLDIHYDROPTERIDINE PYROPHOSPHOKINASE"/>
    <property type="match status" value="1"/>
</dbReference>
<accession>A0ABW1IPW4</accession>
<dbReference type="RefSeq" id="WP_379894441.1">
    <property type="nucleotide sequence ID" value="NZ_CBCSCT010000054.1"/>
</dbReference>
<evidence type="ECO:0000313" key="10">
    <source>
        <dbReference type="EMBL" id="MFC5987111.1"/>
    </source>
</evidence>
<dbReference type="NCBIfam" id="TIGR01498">
    <property type="entry name" value="folK"/>
    <property type="match status" value="1"/>
</dbReference>
<dbReference type="GO" id="GO:0003848">
    <property type="term" value="F:2-amino-4-hydroxy-6-hydroxymethyldihydropteridine diphosphokinase activity"/>
    <property type="evidence" value="ECO:0007669"/>
    <property type="project" value="UniProtKB-EC"/>
</dbReference>
<evidence type="ECO:0000259" key="9">
    <source>
        <dbReference type="PROSITE" id="PS00794"/>
    </source>
</evidence>
<feature type="domain" description="7,8-dihydro-6-hydroxymethylpterin-pyrophosphokinase" evidence="9">
    <location>
        <begin position="95"/>
        <end position="106"/>
    </location>
</feature>
<evidence type="ECO:0000256" key="8">
    <source>
        <dbReference type="ARBA" id="ARBA00022909"/>
    </source>
</evidence>
<evidence type="ECO:0000256" key="2">
    <source>
        <dbReference type="ARBA" id="ARBA00005051"/>
    </source>
</evidence>
<keyword evidence="5" id="KW-0547">Nucleotide-binding</keyword>
<dbReference type="PROSITE" id="PS00794">
    <property type="entry name" value="HPPK"/>
    <property type="match status" value="1"/>
</dbReference>
<protein>
    <recommendedName>
        <fullName evidence="3">2-amino-4-hydroxy-6-hydroxymethyldihydropteridine diphosphokinase</fullName>
        <ecNumber evidence="3">2.7.6.3</ecNumber>
    </recommendedName>
</protein>
<dbReference type="InterPro" id="IPR035907">
    <property type="entry name" value="Hppk_sf"/>
</dbReference>
<proteinExistence type="predicted"/>
<evidence type="ECO:0000256" key="4">
    <source>
        <dbReference type="ARBA" id="ARBA00022679"/>
    </source>
</evidence>
<comment type="pathway">
    <text evidence="2">Cofactor biosynthesis; tetrahydrofolate biosynthesis; 2-amino-4-hydroxy-6-hydroxymethyl-7,8-dihydropteridine diphosphate from 7,8-dihydroneopterin triphosphate: step 4/4.</text>
</comment>
<dbReference type="Gene3D" id="3.30.70.560">
    <property type="entry name" value="7,8-Dihydro-6-hydroxymethylpterin-pyrophosphokinase HPPK"/>
    <property type="match status" value="1"/>
</dbReference>
<sequence length="182" mass="21112">MIEPQSRLHQAWIGLGSNIGDRQDYLLSALKLLHQRQGVQVVCTSSIYETAPVGYLDQSAFLNMAAQLTTNLDPEHLLRTMLEVERELGRTREIRWGPRTIDLDLIMYDNMQVEYESEHLILPHPRMLERAFVLLPLAECLKQAGHPDMRQIEQHLDHLDMTEGIEKWKTFSWPDELGHTES</sequence>
<dbReference type="Pfam" id="PF01288">
    <property type="entry name" value="HPPK"/>
    <property type="match status" value="1"/>
</dbReference>
<evidence type="ECO:0000256" key="1">
    <source>
        <dbReference type="ARBA" id="ARBA00000198"/>
    </source>
</evidence>
<comment type="caution">
    <text evidence="10">The sequence shown here is derived from an EMBL/GenBank/DDBJ whole genome shotgun (WGS) entry which is preliminary data.</text>
</comment>
<dbReference type="PANTHER" id="PTHR43071:SF1">
    <property type="entry name" value="2-AMINO-4-HYDROXY-6-HYDROXYMETHYLDIHYDROPTERIDINE PYROPHOSPHOKINASE"/>
    <property type="match status" value="1"/>
</dbReference>
<organism evidence="10 11">
    <name type="scientific">Marinicrinis lubricantis</name>
    <dbReference type="NCBI Taxonomy" id="2086470"/>
    <lineage>
        <taxon>Bacteria</taxon>
        <taxon>Bacillati</taxon>
        <taxon>Bacillota</taxon>
        <taxon>Bacilli</taxon>
        <taxon>Bacillales</taxon>
        <taxon>Paenibacillaceae</taxon>
    </lineage>
</organism>
<evidence type="ECO:0000313" key="11">
    <source>
        <dbReference type="Proteomes" id="UP001596250"/>
    </source>
</evidence>
<evidence type="ECO:0000256" key="6">
    <source>
        <dbReference type="ARBA" id="ARBA00022777"/>
    </source>
</evidence>
<keyword evidence="6" id="KW-0418">Kinase</keyword>